<dbReference type="InterPro" id="IPR013103">
    <property type="entry name" value="RVT_2"/>
</dbReference>
<feature type="compositionally biased region" description="Low complexity" evidence="1">
    <location>
        <begin position="2233"/>
        <end position="2248"/>
    </location>
</feature>
<dbReference type="Gene3D" id="2.40.70.10">
    <property type="entry name" value="Acid Proteases"/>
    <property type="match status" value="1"/>
</dbReference>
<organism evidence="4 5">
    <name type="scientific">Lolium multiflorum</name>
    <name type="common">Italian ryegrass</name>
    <name type="synonym">Lolium perenne subsp. multiflorum</name>
    <dbReference type="NCBI Taxonomy" id="4521"/>
    <lineage>
        <taxon>Eukaryota</taxon>
        <taxon>Viridiplantae</taxon>
        <taxon>Streptophyta</taxon>
        <taxon>Embryophyta</taxon>
        <taxon>Tracheophyta</taxon>
        <taxon>Spermatophyta</taxon>
        <taxon>Magnoliopsida</taxon>
        <taxon>Liliopsida</taxon>
        <taxon>Poales</taxon>
        <taxon>Poaceae</taxon>
        <taxon>BOP clade</taxon>
        <taxon>Pooideae</taxon>
        <taxon>Poodae</taxon>
        <taxon>Poeae</taxon>
        <taxon>Poeae Chloroplast Group 2 (Poeae type)</taxon>
        <taxon>Loliodinae</taxon>
        <taxon>Loliinae</taxon>
        <taxon>Lolium</taxon>
    </lineage>
</organism>
<evidence type="ECO:0000313" key="4">
    <source>
        <dbReference type="EMBL" id="KAK1616956.1"/>
    </source>
</evidence>
<feature type="domain" description="Reverse transcriptase Ty1/copia-type" evidence="3">
    <location>
        <begin position="546"/>
        <end position="777"/>
    </location>
</feature>
<feature type="region of interest" description="Disordered" evidence="1">
    <location>
        <begin position="2214"/>
        <end position="2258"/>
    </location>
</feature>
<feature type="region of interest" description="Disordered" evidence="1">
    <location>
        <begin position="2135"/>
        <end position="2182"/>
    </location>
</feature>
<feature type="compositionally biased region" description="Polar residues" evidence="1">
    <location>
        <begin position="440"/>
        <end position="450"/>
    </location>
</feature>
<feature type="compositionally biased region" description="Gly residues" evidence="1">
    <location>
        <begin position="287"/>
        <end position="297"/>
    </location>
</feature>
<feature type="compositionally biased region" description="Low complexity" evidence="1">
    <location>
        <begin position="267"/>
        <end position="276"/>
    </location>
</feature>
<evidence type="ECO:0000259" key="3">
    <source>
        <dbReference type="Pfam" id="PF07727"/>
    </source>
</evidence>
<dbReference type="InterPro" id="IPR005162">
    <property type="entry name" value="Retrotrans_gag_dom"/>
</dbReference>
<feature type="compositionally biased region" description="Basic and acidic residues" evidence="1">
    <location>
        <begin position="490"/>
        <end position="502"/>
    </location>
</feature>
<feature type="region of interest" description="Disordered" evidence="1">
    <location>
        <begin position="426"/>
        <end position="506"/>
    </location>
</feature>
<dbReference type="Pfam" id="PF03732">
    <property type="entry name" value="Retrotrans_gag"/>
    <property type="match status" value="1"/>
</dbReference>
<gene>
    <name evidence="4" type="ORF">QYE76_022473</name>
</gene>
<keyword evidence="5" id="KW-1185">Reference proteome</keyword>
<feature type="compositionally biased region" description="Polar residues" evidence="1">
    <location>
        <begin position="2249"/>
        <end position="2258"/>
    </location>
</feature>
<evidence type="ECO:0000259" key="2">
    <source>
        <dbReference type="Pfam" id="PF03732"/>
    </source>
</evidence>
<reference evidence="4" key="1">
    <citation type="submission" date="2023-07" db="EMBL/GenBank/DDBJ databases">
        <title>A chromosome-level genome assembly of Lolium multiflorum.</title>
        <authorList>
            <person name="Chen Y."/>
            <person name="Copetti D."/>
            <person name="Kolliker R."/>
            <person name="Studer B."/>
        </authorList>
    </citation>
    <scope>NUCLEOTIDE SEQUENCE</scope>
    <source>
        <strain evidence="4">02402/16</strain>
        <tissue evidence="4">Leaf</tissue>
    </source>
</reference>
<dbReference type="InterPro" id="IPR043502">
    <property type="entry name" value="DNA/RNA_pol_sf"/>
</dbReference>
<feature type="region of interest" description="Disordered" evidence="1">
    <location>
        <begin position="2048"/>
        <end position="2089"/>
    </location>
</feature>
<dbReference type="EMBL" id="JAUUTY010000006">
    <property type="protein sequence ID" value="KAK1616956.1"/>
    <property type="molecule type" value="Genomic_DNA"/>
</dbReference>
<feature type="region of interest" description="Disordered" evidence="1">
    <location>
        <begin position="234"/>
        <end position="300"/>
    </location>
</feature>
<dbReference type="Proteomes" id="UP001231189">
    <property type="component" value="Unassembled WGS sequence"/>
</dbReference>
<feature type="compositionally biased region" description="Basic residues" evidence="1">
    <location>
        <begin position="2220"/>
        <end position="2230"/>
    </location>
</feature>
<feature type="region of interest" description="Disordered" evidence="1">
    <location>
        <begin position="1990"/>
        <end position="2021"/>
    </location>
</feature>
<dbReference type="CDD" id="cd00303">
    <property type="entry name" value="retropepsin_like"/>
    <property type="match status" value="1"/>
</dbReference>
<protein>
    <submittedName>
        <fullName evidence="4">Uncharacterized protein</fullName>
    </submittedName>
</protein>
<feature type="compositionally biased region" description="Basic and acidic residues" evidence="1">
    <location>
        <begin position="2048"/>
        <end position="2067"/>
    </location>
</feature>
<proteinExistence type="predicted"/>
<dbReference type="InterPro" id="IPR021109">
    <property type="entry name" value="Peptidase_aspartic_dom_sf"/>
</dbReference>
<name>A0AAD8VT73_LOLMU</name>
<dbReference type="SUPFAM" id="SSF56672">
    <property type="entry name" value="DNA/RNA polymerases"/>
    <property type="match status" value="1"/>
</dbReference>
<evidence type="ECO:0000313" key="5">
    <source>
        <dbReference type="Proteomes" id="UP001231189"/>
    </source>
</evidence>
<accession>A0AAD8VT73</accession>
<feature type="compositionally biased region" description="Low complexity" evidence="1">
    <location>
        <begin position="451"/>
        <end position="483"/>
    </location>
</feature>
<feature type="domain" description="Retrotransposon gag" evidence="2">
    <location>
        <begin position="1728"/>
        <end position="1785"/>
    </location>
</feature>
<feature type="compositionally biased region" description="Basic and acidic residues" evidence="1">
    <location>
        <begin position="2077"/>
        <end position="2089"/>
    </location>
</feature>
<comment type="caution">
    <text evidence="4">The sequence shown here is derived from an EMBL/GenBank/DDBJ whole genome shotgun (WGS) entry which is preliminary data.</text>
</comment>
<feature type="compositionally biased region" description="Acidic residues" evidence="1">
    <location>
        <begin position="2150"/>
        <end position="2162"/>
    </location>
</feature>
<evidence type="ECO:0000256" key="1">
    <source>
        <dbReference type="SAM" id="MobiDB-lite"/>
    </source>
</evidence>
<dbReference type="Pfam" id="PF07727">
    <property type="entry name" value="RVT_2"/>
    <property type="match status" value="1"/>
</dbReference>
<sequence>MAMTTTSAQASTALGPIVSPPVAAAPAAVTPIAIRLDKGNFALWRVLSLTNLSGASLHGFLDGTAVAPAQTITEGAGDAARAVPNPTYATWWTQDQKVKGVLLSSMTEDIASQLLGCTTAAEVWTAIHAMFSAQSRAGVRHIRRQIQALRKGDMSASEYMHKVKALADSMTAAGFPLQDDEIIDYMLTGLGKDFNPIAASLNVVTTPVTAASFYSMVLNFEALQLSQQADNEEWTSSANATMRSNAPPVNRPYVQDTGRTSGGRPSGGYPQQQQQQGQGGQDRRRNNGGGGGGGGYNGRRRWRPKCQICKNWGHEAQDCRQRFDHDYYPNTRSGNSASTSNDSGHWVMDSGATDHLTSDLERLHVRAPYAGKDQVQVANGSDNPIFIEFHRYFFLVKHKVTRKDPASATDVRGEQAADVHGERAIDVHGGTDPLAGPSPASANGLSPAQTADSAGASSVPSASVENSSTSSTHTPATPASTSSVHPMVTRTRDATRRPKEYTDGTVRYDPSRRAFFATPVSHTDAFRDPAWRTAMSDEFAALCHTNTWKLVPRPPGVNIVGSKWVFKTKQRPDGSIDKYKARLVARGFTQQHGIDYGDTFSPVVKPATVRLVLSLAVSRGWILRQVDVSNAFLHGYLTEDVYMQQPPGFEDARYPSHVCKLQRALYGLKQSPRAWYARLSGRLFQLGFVSSKADTSLFIFSRHGVQIYMLVYVDDIVIAGSTPAAVDRLVRELSASFPIKDLGPLAYFLGLEASYNSGEMVLTQRKYALDLLHRVSTEDATRYRSIVGGLQYLTLTRPDLSFAVNKVCQFLSQPTDQHWEAVKRILRFHVGAGFTGVVPHYTPPPTTFTCSLTPTGLNFSSRNLLDSAAGGTFMSITLGAATKLLDDMMINYSEWHTERTPQGKKVNSVEETSSLGDKIDAIMSMLANGRSHIDPNNVPLASLVAQEENVDVNFIKNNNFNNNAYRNNYGNNNYRPYPSNNGSGYGNSYNNNKSVPSGLEVMLKEFISTQTAFNKTVEEKLGKIDVLASKVDSLALDVDLLKLKVMPEEVKDARFAKTNAIQVQINDNIRMLAELHARWDREEKEKLAKENNVAKVWTITTTSNVDSSHVSTPPTINGKIIGVGNVSTPSAKRAKLPETAETVCDNSAEIFQNAVDHNGLDFDDCHITEVIKFLQKLARIPNASATNLAFTKHITNALIKAREEKLKLEASIPRKLEDGWEPIIKMKFNDFECNALCDLGASISVMPKKIYDMLDLPPLKNCYLDVNLADNSLKKPLGRIDNVRITVNNNLVPVDFVVLDIECNASCPIVLGRPFLRTVGVVIDMKEGNIKYQFPLKKGQVARPSNRQDVWPEDLRDDARCQGSTKRPWELPGSSCCLTNARRGVLEGNTFWHARWDIHVNIHVNVGIRDGGGTDHIRGSPPDHKKKYDELKAIIEAELIGSFEKTRSHGVRFKGFAPQGILDGLDLSLPSEERTRALRQEINYMVAHSLHRHSESLVNTLERVALRVVQEIMERRYSPSGPVLGTHQGEMQLHTRPPLPYATAAPQQQGSPAYVVYKVGGDPGDYQFLHDPPKEIPHGYVCAYVPDCNSWTQAIQAPPGGIAGAGAIVPAGRTTAAAGSLGAEAEKQAWLAKYTTAPVQESSAASTSTADQISAVLRDQFGILPKKKIIGYSKPYPNEFDLIPLPPKYRLPDFNKFSGSEGSSSIEHVSRYLAQLGMVSVSDQLRVRFFSQSLTGPAFGWYTSLPPNSVQSWKQLEELFHTQYHSEGTEAGIAELAQKEAVELAVAGLAASFKDLTFQVEYNSLTHLVNRLTLYEQRHPELYQDKFKRAITLVNADEDEDSAEDQEVAVAEWTRTPVPVSCKWVNPPGPPRGLDFDVTKTEQIFDLLLKEKQLKLPEGHKIPTAQEMNKRPYCKWHHTFTHATNDCKVLRAQIQMAIESGRLTFGQFAMKVDMRPFPDVNMVDLSHSIREPGFSFDVNMAGFVIRHGVDKAESSHSRGKDKEEAVPRDRPQDDDRRYLTEEEVRSIRYQRPLSVHLLNKYEQQYDRRRRYDEDDEKYRRSDAENRRYRQNSGNNDGYEHRASGRSREQDTVDKHWNCPFFKHCWDSGMSRLPTIENCPECTQQRRRTNEVSVFERLGPLPHQSKRAESSQEEDFEESDGEEDRYHRPRWCPDGLSHSQKRRVQRLRNLEEAEAQYLYTLRRARPDLAAKIQQTLETKARPPKKVWRPKQAKADAQASADADAEASADTNMISMTRTE</sequence>
<dbReference type="SUPFAM" id="SSF50630">
    <property type="entry name" value="Acid proteases"/>
    <property type="match status" value="1"/>
</dbReference>
<dbReference type="PANTHER" id="PTHR47481">
    <property type="match status" value="1"/>
</dbReference>
<dbReference type="PANTHER" id="PTHR47481:SF31">
    <property type="entry name" value="OS01G0873500 PROTEIN"/>
    <property type="match status" value="1"/>
</dbReference>
<feature type="compositionally biased region" description="Polar residues" evidence="1">
    <location>
        <begin position="234"/>
        <end position="244"/>
    </location>
</feature>
<dbReference type="Pfam" id="PF14223">
    <property type="entry name" value="Retrotran_gag_2"/>
    <property type="match status" value="1"/>
</dbReference>